<dbReference type="NCBIfam" id="TIGR04131">
    <property type="entry name" value="Bac_Flav_CTERM"/>
    <property type="match status" value="1"/>
</dbReference>
<accession>A0AAW9SET4</accession>
<dbReference type="InterPro" id="IPR036116">
    <property type="entry name" value="FN3_sf"/>
</dbReference>
<evidence type="ECO:0000313" key="2">
    <source>
        <dbReference type="Proteomes" id="UP001403385"/>
    </source>
</evidence>
<gene>
    <name evidence="1" type="ORF">AAG747_23365</name>
</gene>
<comment type="caution">
    <text evidence="1">The sequence shown here is derived from an EMBL/GenBank/DDBJ whole genome shotgun (WGS) entry which is preliminary data.</text>
</comment>
<dbReference type="AlphaFoldDB" id="A0AAW9SET4"/>
<dbReference type="EMBL" id="JBDKWZ010000017">
    <property type="protein sequence ID" value="MEN7550879.1"/>
    <property type="molecule type" value="Genomic_DNA"/>
</dbReference>
<dbReference type="Gene3D" id="2.60.40.4070">
    <property type="match status" value="1"/>
</dbReference>
<dbReference type="Proteomes" id="UP001403385">
    <property type="component" value="Unassembled WGS sequence"/>
</dbReference>
<dbReference type="InterPro" id="IPR013783">
    <property type="entry name" value="Ig-like_fold"/>
</dbReference>
<dbReference type="Pfam" id="PF13585">
    <property type="entry name" value="CHU_C"/>
    <property type="match status" value="1"/>
</dbReference>
<evidence type="ECO:0000313" key="1">
    <source>
        <dbReference type="EMBL" id="MEN7550879.1"/>
    </source>
</evidence>
<organism evidence="1 2">
    <name type="scientific">Rapidithrix thailandica</name>
    <dbReference type="NCBI Taxonomy" id="413964"/>
    <lineage>
        <taxon>Bacteria</taxon>
        <taxon>Pseudomonadati</taxon>
        <taxon>Bacteroidota</taxon>
        <taxon>Cytophagia</taxon>
        <taxon>Cytophagales</taxon>
        <taxon>Flammeovirgaceae</taxon>
        <taxon>Rapidithrix</taxon>
    </lineage>
</organism>
<dbReference type="SUPFAM" id="SSF49265">
    <property type="entry name" value="Fibronectin type III"/>
    <property type="match status" value="1"/>
</dbReference>
<keyword evidence="2" id="KW-1185">Reference proteome</keyword>
<reference evidence="1 2" key="1">
    <citation type="submission" date="2024-04" db="EMBL/GenBank/DDBJ databases">
        <title>Novel genus in family Flammeovirgaceae.</title>
        <authorList>
            <person name="Nguyen T.H."/>
            <person name="Vuong T.Q."/>
            <person name="Le H."/>
            <person name="Kim S.-G."/>
        </authorList>
    </citation>
    <scope>NUCLEOTIDE SEQUENCE [LARGE SCALE GENOMIC DNA]</scope>
    <source>
        <strain evidence="1 2">JCM 23209</strain>
    </source>
</reference>
<sequence>MNQLRLAILILLSLLGTVPSLYATHIRAGDLTARRIEGESNLCYHFTVMLYRDTEGVPAAPGEFIFRTVGTSTPLDIFQVPPTSLGLINNGTTEVLRYDTVFCFPSAGTYSVSYFERNRNNGINNMFASGDTPFYIESRFVISPALGNNTSPILLIPPVDKACVGQRFIHNPGAFDAEGDSLSYRITVSKQGAGQDVQSYTFPNNPNWSSEQEDGSTPPLFSIDPVNGDLVWNSPGVPGEYNVAFFVDEWRNGILIGSVNRDMQIIVEDCENNRPEVIVPMDTCIIAGEILTDTIIGRDPDLDRIILTAANDPNNNGDTQPGGIFDLSPPSISATFDTFGLQPPNGLEMGLFRWETTCNDVREEPYQATFKALDLPGRLADLQTWRIFVLGPPPDTLIADPDEANASISLTWENYQCSNASKMTIWRRTGSFEFDPGPCETGLPPYTGYEKVGEVDIGETQFVDSNLEKGRTYCYRIFAVFPGPKGGESFASMEVCAFIPSSAPYITKVSVEETDISNGEILVNWTKAIDLDTDLFPGPYTYRLIRAEGFDGDAGLTPIGGLFGENDTIYNDTGLNTEELVYNYRVILFSDGSVVDTSASASSVRLETEASVSSITLRWEADVPWNNQSSAFRKHAIFREKRTSDPGNMVFLDSVDVVQNGFMYTDDGSAAGEPMVENEEYCYRVLTIGTYENPEIFEPLENYSQVICDELLDTIPPCPPFLTLDTLDCASFIAQADPSSLCTDTLYTNRLKWTNDRSPECDQDIEMYNIYYSPRSDSTQLEFLISVPDTFFLHENLSSLAGCYAVTALDERGNESVFSNIECNDNCPYYELPNVFTPNGDGVNDLFIPFRCPRFVRKVEFTVYNRWGEEMYSTDQDINILWDGRDKNGKMVPSGIYYYHAKVFFRRLFEKEEEVNLKGWVSVIPGNNQN</sequence>
<dbReference type="Gene3D" id="2.60.40.10">
    <property type="entry name" value="Immunoglobulins"/>
    <property type="match status" value="1"/>
</dbReference>
<dbReference type="RefSeq" id="WP_346823659.1">
    <property type="nucleotide sequence ID" value="NZ_JBDKWZ010000017.1"/>
</dbReference>
<name>A0AAW9SET4_9BACT</name>
<proteinExistence type="predicted"/>
<dbReference type="InterPro" id="IPR026341">
    <property type="entry name" value="T9SS_type_B"/>
</dbReference>
<protein>
    <submittedName>
        <fullName evidence="1">Gliding motility-associated C-terminal domain-containing protein</fullName>
    </submittedName>
</protein>